<accession>A0A7J7E0P1</accession>
<evidence type="ECO:0008006" key="3">
    <source>
        <dbReference type="Google" id="ProtNLM"/>
    </source>
</evidence>
<reference evidence="1 2" key="1">
    <citation type="journal article" date="2020" name="Nat. Commun.">
        <title>Genome of Tripterygium wilfordii and identification of cytochrome P450 involved in triptolide biosynthesis.</title>
        <authorList>
            <person name="Tu L."/>
            <person name="Su P."/>
            <person name="Zhang Z."/>
            <person name="Gao L."/>
            <person name="Wang J."/>
            <person name="Hu T."/>
            <person name="Zhou J."/>
            <person name="Zhang Y."/>
            <person name="Zhao Y."/>
            <person name="Liu Y."/>
            <person name="Song Y."/>
            <person name="Tong Y."/>
            <person name="Lu Y."/>
            <person name="Yang J."/>
            <person name="Xu C."/>
            <person name="Jia M."/>
            <person name="Peters R.J."/>
            <person name="Huang L."/>
            <person name="Gao W."/>
        </authorList>
    </citation>
    <scope>NUCLEOTIDE SEQUENCE [LARGE SCALE GENOMIC DNA]</scope>
    <source>
        <strain evidence="2">cv. XIE 37</strain>
        <tissue evidence="1">Leaf</tissue>
    </source>
</reference>
<dbReference type="PANTHER" id="PTHR35109:SF2">
    <property type="entry name" value="LATE EMBRYOGENESIS ABUNDANT PROTEIN"/>
    <property type="match status" value="1"/>
</dbReference>
<gene>
    <name evidence="1" type="ORF">HS088_TW02G01112</name>
</gene>
<sequence length="98" mass="11033">MSGAFARGAMFFKPMVWRSYHRKSSSTATTDAMKETIRMDSEEAMKSLHGDVADTNCWIPDDRTGIYYPKGHEQVMADVPTQAGKDLRVSYYQDNSAS</sequence>
<dbReference type="InParanoid" id="A0A7J7E0P1"/>
<protein>
    <recommendedName>
        <fullName evidence="3">Late embryogenesis abundant protein</fullName>
    </recommendedName>
</protein>
<organism evidence="1 2">
    <name type="scientific">Tripterygium wilfordii</name>
    <name type="common">Thunder God vine</name>
    <dbReference type="NCBI Taxonomy" id="458696"/>
    <lineage>
        <taxon>Eukaryota</taxon>
        <taxon>Viridiplantae</taxon>
        <taxon>Streptophyta</taxon>
        <taxon>Embryophyta</taxon>
        <taxon>Tracheophyta</taxon>
        <taxon>Spermatophyta</taxon>
        <taxon>Magnoliopsida</taxon>
        <taxon>eudicotyledons</taxon>
        <taxon>Gunneridae</taxon>
        <taxon>Pentapetalae</taxon>
        <taxon>rosids</taxon>
        <taxon>fabids</taxon>
        <taxon>Celastrales</taxon>
        <taxon>Celastraceae</taxon>
        <taxon>Tripterygium</taxon>
    </lineage>
</organism>
<evidence type="ECO:0000313" key="2">
    <source>
        <dbReference type="Proteomes" id="UP000593562"/>
    </source>
</evidence>
<comment type="caution">
    <text evidence="1">The sequence shown here is derived from an EMBL/GenBank/DDBJ whole genome shotgun (WGS) entry which is preliminary data.</text>
</comment>
<dbReference type="PANTHER" id="PTHR35109">
    <property type="entry name" value="GLUTAMATE RACEMASE"/>
    <property type="match status" value="1"/>
</dbReference>
<dbReference type="Proteomes" id="UP000593562">
    <property type="component" value="Unassembled WGS sequence"/>
</dbReference>
<evidence type="ECO:0000313" key="1">
    <source>
        <dbReference type="EMBL" id="KAF5752091.1"/>
    </source>
</evidence>
<dbReference type="OrthoDB" id="1932350at2759"/>
<dbReference type="EMBL" id="JAAARO010000002">
    <property type="protein sequence ID" value="KAF5752091.1"/>
    <property type="molecule type" value="Genomic_DNA"/>
</dbReference>
<proteinExistence type="predicted"/>
<keyword evidence="2" id="KW-1185">Reference proteome</keyword>
<dbReference type="AlphaFoldDB" id="A0A7J7E0P1"/>
<name>A0A7J7E0P1_TRIWF</name>